<dbReference type="GO" id="GO:0003700">
    <property type="term" value="F:DNA-binding transcription factor activity"/>
    <property type="evidence" value="ECO:0007669"/>
    <property type="project" value="InterPro"/>
</dbReference>
<dbReference type="PANTHER" id="PTHR46796:SF13">
    <property type="entry name" value="HTH-TYPE TRANSCRIPTIONAL ACTIVATOR RHAS"/>
    <property type="match status" value="1"/>
</dbReference>
<evidence type="ECO:0000313" key="5">
    <source>
        <dbReference type="EMBL" id="GHH66136.1"/>
    </source>
</evidence>
<dbReference type="InterPro" id="IPR009057">
    <property type="entry name" value="Homeodomain-like_sf"/>
</dbReference>
<dbReference type="SMART" id="SM00342">
    <property type="entry name" value="HTH_ARAC"/>
    <property type="match status" value="1"/>
</dbReference>
<evidence type="ECO:0000256" key="1">
    <source>
        <dbReference type="ARBA" id="ARBA00023015"/>
    </source>
</evidence>
<dbReference type="PROSITE" id="PS00041">
    <property type="entry name" value="HTH_ARAC_FAMILY_1"/>
    <property type="match status" value="1"/>
</dbReference>
<dbReference type="InterPro" id="IPR050204">
    <property type="entry name" value="AraC_XylS_family_regulators"/>
</dbReference>
<keyword evidence="6" id="KW-1185">Reference proteome</keyword>
<dbReference type="InterPro" id="IPR018060">
    <property type="entry name" value="HTH_AraC"/>
</dbReference>
<feature type="domain" description="HTH araC/xylS-type" evidence="4">
    <location>
        <begin position="209"/>
        <end position="307"/>
    </location>
</feature>
<evidence type="ECO:0000256" key="2">
    <source>
        <dbReference type="ARBA" id="ARBA00023125"/>
    </source>
</evidence>
<protein>
    <submittedName>
        <fullName evidence="5">AraC family transcriptional regulator</fullName>
    </submittedName>
</protein>
<organism evidence="5 6">
    <name type="scientific">Kitasatospora indigofera</name>
    <dbReference type="NCBI Taxonomy" id="67307"/>
    <lineage>
        <taxon>Bacteria</taxon>
        <taxon>Bacillati</taxon>
        <taxon>Actinomycetota</taxon>
        <taxon>Actinomycetes</taxon>
        <taxon>Kitasatosporales</taxon>
        <taxon>Streptomycetaceae</taxon>
        <taxon>Kitasatospora</taxon>
    </lineage>
</organism>
<name>A0A919FJT9_9ACTN</name>
<sequence length="312" mass="32694">MDLLSDVVALMRTGEPRSARVAWYSPWAQRFPAVSGSAGFQVILQGGCFLLPPTGPPVALSAGDVLFLPHGHGYTLADDPGTVPAEPDCDPAAEAELFASAAAGDLRGPATAVTLCGGYRLDPGRAHPLLAGLPELVHLPARPGHRPDLRAAVELLAGEVERPRPGADTVVTALLDMLLLLVLRAWFEDRPADGPATGWAAALADPAVGAALHAVHRDPAHPWTVESLGARAGLSRAAFARRFAALVGRPPLGYLTWWRMTVAARLLTESDAPLGVVAAKVGYGSEFAFANAFKRERGIAPGAFRRRTAPAG</sequence>
<comment type="caution">
    <text evidence="5">The sequence shown here is derived from an EMBL/GenBank/DDBJ whole genome shotgun (WGS) entry which is preliminary data.</text>
</comment>
<reference evidence="5" key="2">
    <citation type="submission" date="2020-09" db="EMBL/GenBank/DDBJ databases">
        <authorList>
            <person name="Sun Q."/>
            <person name="Ohkuma M."/>
        </authorList>
    </citation>
    <scope>NUCLEOTIDE SEQUENCE</scope>
    <source>
        <strain evidence="5">JCM 4646</strain>
    </source>
</reference>
<dbReference type="PROSITE" id="PS01124">
    <property type="entry name" value="HTH_ARAC_FAMILY_2"/>
    <property type="match status" value="1"/>
</dbReference>
<dbReference type="Pfam" id="PF12833">
    <property type="entry name" value="HTH_18"/>
    <property type="match status" value="1"/>
</dbReference>
<dbReference type="GO" id="GO:0043565">
    <property type="term" value="F:sequence-specific DNA binding"/>
    <property type="evidence" value="ECO:0007669"/>
    <property type="project" value="InterPro"/>
</dbReference>
<dbReference type="Proteomes" id="UP000617734">
    <property type="component" value="Unassembled WGS sequence"/>
</dbReference>
<keyword evidence="2" id="KW-0238">DNA-binding</keyword>
<dbReference type="InterPro" id="IPR018062">
    <property type="entry name" value="HTH_AraC-typ_CS"/>
</dbReference>
<dbReference type="InterPro" id="IPR032783">
    <property type="entry name" value="AraC_lig"/>
</dbReference>
<dbReference type="Gene3D" id="1.10.10.60">
    <property type="entry name" value="Homeodomain-like"/>
    <property type="match status" value="2"/>
</dbReference>
<evidence type="ECO:0000259" key="4">
    <source>
        <dbReference type="PROSITE" id="PS01124"/>
    </source>
</evidence>
<keyword evidence="3" id="KW-0804">Transcription</keyword>
<accession>A0A919FJT9</accession>
<dbReference type="AlphaFoldDB" id="A0A919FJT9"/>
<dbReference type="GeneID" id="95352434"/>
<evidence type="ECO:0000256" key="3">
    <source>
        <dbReference type="ARBA" id="ARBA00023163"/>
    </source>
</evidence>
<evidence type="ECO:0000313" key="6">
    <source>
        <dbReference type="Proteomes" id="UP000617734"/>
    </source>
</evidence>
<keyword evidence="1" id="KW-0805">Transcription regulation</keyword>
<dbReference type="RefSeq" id="WP_190210414.1">
    <property type="nucleotide sequence ID" value="NZ_BNBO01000007.1"/>
</dbReference>
<gene>
    <name evidence="5" type="ORF">GCM10018781_19540</name>
</gene>
<dbReference type="PANTHER" id="PTHR46796">
    <property type="entry name" value="HTH-TYPE TRANSCRIPTIONAL ACTIVATOR RHAS-RELATED"/>
    <property type="match status" value="1"/>
</dbReference>
<dbReference type="EMBL" id="BNBO01000007">
    <property type="protein sequence ID" value="GHH66136.1"/>
    <property type="molecule type" value="Genomic_DNA"/>
</dbReference>
<dbReference type="SUPFAM" id="SSF46689">
    <property type="entry name" value="Homeodomain-like"/>
    <property type="match status" value="2"/>
</dbReference>
<proteinExistence type="predicted"/>
<dbReference type="Pfam" id="PF12852">
    <property type="entry name" value="Cupin_6"/>
    <property type="match status" value="1"/>
</dbReference>
<reference evidence="5" key="1">
    <citation type="journal article" date="2014" name="Int. J. Syst. Evol. Microbiol.">
        <title>Complete genome sequence of Corynebacterium casei LMG S-19264T (=DSM 44701T), isolated from a smear-ripened cheese.</title>
        <authorList>
            <consortium name="US DOE Joint Genome Institute (JGI-PGF)"/>
            <person name="Walter F."/>
            <person name="Albersmeier A."/>
            <person name="Kalinowski J."/>
            <person name="Ruckert C."/>
        </authorList>
    </citation>
    <scope>NUCLEOTIDE SEQUENCE</scope>
    <source>
        <strain evidence="5">JCM 4646</strain>
    </source>
</reference>